<organism evidence="2 3">
    <name type="scientific">Aureimonas jatrophae</name>
    <dbReference type="NCBI Taxonomy" id="1166073"/>
    <lineage>
        <taxon>Bacteria</taxon>
        <taxon>Pseudomonadati</taxon>
        <taxon>Pseudomonadota</taxon>
        <taxon>Alphaproteobacteria</taxon>
        <taxon>Hyphomicrobiales</taxon>
        <taxon>Aurantimonadaceae</taxon>
        <taxon>Aureimonas</taxon>
    </lineage>
</organism>
<evidence type="ECO:0000313" key="2">
    <source>
        <dbReference type="EMBL" id="SDO68142.1"/>
    </source>
</evidence>
<dbReference type="InterPro" id="IPR027417">
    <property type="entry name" value="P-loop_NTPase"/>
</dbReference>
<dbReference type="Pfam" id="PF13304">
    <property type="entry name" value="AAA_21"/>
    <property type="match status" value="1"/>
</dbReference>
<dbReference type="GO" id="GO:0016887">
    <property type="term" value="F:ATP hydrolysis activity"/>
    <property type="evidence" value="ECO:0007669"/>
    <property type="project" value="InterPro"/>
</dbReference>
<sequence length="411" mass="46529">MIRKITIENYKSIVNEALDLGRVNVFIGENGAGKSNILEAIALAGAAEASKLDNEFLSSRGIRVSPPALMRSAFDKSTLTEPIKITVIQSEDRRTEYNLKNDNRPYSRWEYDRSYKTSASMAGESFEEFIKSVLNTASDEERLALKGQIMDQLKSQAERLKNSEFDDNIKHYEFTLKLEVKEDNPLYASSRVESIEDFIIFSPENSALRVLEKEGQIEPLGINGEGLLKLLLVMSGSEDKHKVEKIKDKLSVFSWFDDFKIGSKRSKRFSMQLSDVFLDKGISNFDIKSSNEGFLFVLFYLTLFYSSMTPRFFAIDNVDSSLNPKLCLKMMKLMAVAAKENDKQAILTTHNPALLDGMNLDDPEQRLFIVSRRTDGSTRLRRYESKPSTEKPTKLSELFMSGALGGLPKSF</sequence>
<dbReference type="Gene3D" id="3.40.50.300">
    <property type="entry name" value="P-loop containing nucleotide triphosphate hydrolases"/>
    <property type="match status" value="1"/>
</dbReference>
<dbReference type="EMBL" id="FNIT01000010">
    <property type="protein sequence ID" value="SDO68142.1"/>
    <property type="molecule type" value="Genomic_DNA"/>
</dbReference>
<dbReference type="STRING" id="1166073.SAMN05192530_11057"/>
<dbReference type="PIRSF" id="PIRSF029347">
    <property type="entry name" value="RecF"/>
    <property type="match status" value="1"/>
</dbReference>
<dbReference type="PANTHER" id="PTHR43581">
    <property type="entry name" value="ATP/GTP PHOSPHATASE"/>
    <property type="match status" value="1"/>
</dbReference>
<dbReference type="OrthoDB" id="7596665at2"/>
<dbReference type="Proteomes" id="UP000198793">
    <property type="component" value="Unassembled WGS sequence"/>
</dbReference>
<dbReference type="InterPro" id="IPR051396">
    <property type="entry name" value="Bact_Antivir_Def_Nuclease"/>
</dbReference>
<protein>
    <submittedName>
        <fullName evidence="2">Predicted ATPase</fullName>
    </submittedName>
</protein>
<dbReference type="GO" id="GO:0005524">
    <property type="term" value="F:ATP binding"/>
    <property type="evidence" value="ECO:0007669"/>
    <property type="project" value="InterPro"/>
</dbReference>
<dbReference type="SUPFAM" id="SSF52540">
    <property type="entry name" value="P-loop containing nucleoside triphosphate hydrolases"/>
    <property type="match status" value="1"/>
</dbReference>
<accession>A0A1H0LJ03</accession>
<reference evidence="2 3" key="1">
    <citation type="submission" date="2016-10" db="EMBL/GenBank/DDBJ databases">
        <authorList>
            <person name="de Groot N.N."/>
        </authorList>
    </citation>
    <scope>NUCLEOTIDE SEQUENCE [LARGE SCALE GENOMIC DNA]</scope>
    <source>
        <strain evidence="3">L7-484,KACC 16230,DSM 25025</strain>
    </source>
</reference>
<dbReference type="PANTHER" id="PTHR43581:SF2">
    <property type="entry name" value="EXCINUCLEASE ATPASE SUBUNIT"/>
    <property type="match status" value="1"/>
</dbReference>
<proteinExistence type="predicted"/>
<feature type="domain" description="ATPase AAA-type core" evidence="1">
    <location>
        <begin position="23"/>
        <end position="356"/>
    </location>
</feature>
<dbReference type="InterPro" id="IPR003959">
    <property type="entry name" value="ATPase_AAA_core"/>
</dbReference>
<gene>
    <name evidence="2" type="ORF">SAMN05192530_11057</name>
</gene>
<keyword evidence="3" id="KW-1185">Reference proteome</keyword>
<evidence type="ECO:0000259" key="1">
    <source>
        <dbReference type="Pfam" id="PF13304"/>
    </source>
</evidence>
<name>A0A1H0LJ03_9HYPH</name>
<dbReference type="InterPro" id="IPR014555">
    <property type="entry name" value="RecF-like"/>
</dbReference>
<evidence type="ECO:0000313" key="3">
    <source>
        <dbReference type="Proteomes" id="UP000198793"/>
    </source>
</evidence>
<dbReference type="AlphaFoldDB" id="A0A1H0LJ03"/>